<proteinExistence type="predicted"/>
<evidence type="ECO:0000256" key="1">
    <source>
        <dbReference type="SAM" id="SignalP"/>
    </source>
</evidence>
<feature type="chain" id="PRO_5045253045" evidence="1">
    <location>
        <begin position="40"/>
        <end position="415"/>
    </location>
</feature>
<organism evidence="2 3">
    <name type="scientific">Streptomyces millisiae</name>
    <dbReference type="NCBI Taxonomy" id="3075542"/>
    <lineage>
        <taxon>Bacteria</taxon>
        <taxon>Bacillati</taxon>
        <taxon>Actinomycetota</taxon>
        <taxon>Actinomycetes</taxon>
        <taxon>Kitasatosporales</taxon>
        <taxon>Streptomycetaceae</taxon>
        <taxon>Streptomyces</taxon>
    </lineage>
</organism>
<accession>A0ABU2LKJ4</accession>
<dbReference type="EMBL" id="JAVREM010000004">
    <property type="protein sequence ID" value="MDT0318109.1"/>
    <property type="molecule type" value="Genomic_DNA"/>
</dbReference>
<reference evidence="3" key="1">
    <citation type="submission" date="2023-07" db="EMBL/GenBank/DDBJ databases">
        <title>30 novel species of actinomycetes from the DSMZ collection.</title>
        <authorList>
            <person name="Nouioui I."/>
        </authorList>
    </citation>
    <scope>NUCLEOTIDE SEQUENCE [LARGE SCALE GENOMIC DNA]</scope>
    <source>
        <strain evidence="3">DSM 44918</strain>
    </source>
</reference>
<name>A0ABU2LKJ4_9ACTN</name>
<sequence>MSTRKDEANRPLWKRRIGLTAAIATAAMASMVAASPSYAEPTAAATSGAADAADAADVPRTEQELIDALTGLLPGDLQVTESYATGLEEGPDTSVSLIADDGAGGVSLDLSVSRWATDDWHDIAGCQGFGEPEEGFTCEDTTLPDGSILSLVTSEYEYEDEEGETYRSRDWQVWLEGPGGSDLEQPGGRSVVLTESKDLTDAADPDAYTPPLDLDQLAEVVQAPVWGSVLDAADAEYGGPGEWEEEVPASSDIPASDLRDTFRALAPEGLEIVDVETEETGWAQLSVDDGQGAGLVDITAYEATGSEGEGGFLSGEYAFGEGEALAEGEVADGPDCQDTTLEDGTVVSVCDWPASADDPIAMNWAVVTYPDGSSLDITAYNVADWDAEPSRADAPFTGEQLAEIATADEWRALFG</sequence>
<dbReference type="RefSeq" id="WP_311596541.1">
    <property type="nucleotide sequence ID" value="NZ_JAVREM010000004.1"/>
</dbReference>
<dbReference type="Proteomes" id="UP001183420">
    <property type="component" value="Unassembled WGS sequence"/>
</dbReference>
<protein>
    <submittedName>
        <fullName evidence="2">Uncharacterized protein</fullName>
    </submittedName>
</protein>
<keyword evidence="1" id="KW-0732">Signal</keyword>
<evidence type="ECO:0000313" key="3">
    <source>
        <dbReference type="Proteomes" id="UP001183420"/>
    </source>
</evidence>
<keyword evidence="3" id="KW-1185">Reference proteome</keyword>
<comment type="caution">
    <text evidence="2">The sequence shown here is derived from an EMBL/GenBank/DDBJ whole genome shotgun (WGS) entry which is preliminary data.</text>
</comment>
<gene>
    <name evidence="2" type="ORF">RNC47_07155</name>
</gene>
<evidence type="ECO:0000313" key="2">
    <source>
        <dbReference type="EMBL" id="MDT0318109.1"/>
    </source>
</evidence>
<feature type="signal peptide" evidence="1">
    <location>
        <begin position="1"/>
        <end position="39"/>
    </location>
</feature>